<keyword evidence="3" id="KW-0238">DNA-binding</keyword>
<evidence type="ECO:0000313" key="4">
    <source>
        <dbReference type="Proteomes" id="UP000198538"/>
    </source>
</evidence>
<name>A0A1G5D7Y9_9BACL</name>
<protein>
    <submittedName>
        <fullName evidence="3">Predicted DNA-binding transcriptional regulator YafY, contains an HTH and WYL domains</fullName>
    </submittedName>
</protein>
<dbReference type="AlphaFoldDB" id="A0A1G5D7Y9"/>
<dbReference type="GO" id="GO:0003677">
    <property type="term" value="F:DNA binding"/>
    <property type="evidence" value="ECO:0007669"/>
    <property type="project" value="UniProtKB-KW"/>
</dbReference>
<dbReference type="Proteomes" id="UP000198538">
    <property type="component" value="Unassembled WGS sequence"/>
</dbReference>
<dbReference type="RefSeq" id="WP_090916355.1">
    <property type="nucleotide sequence ID" value="NZ_FMVM01000002.1"/>
</dbReference>
<dbReference type="STRING" id="582692.SAMN05720606_102370"/>
<dbReference type="InterPro" id="IPR013196">
    <property type="entry name" value="HTH_11"/>
</dbReference>
<organism evidence="3 4">
    <name type="scientific">Paenibacillus polysaccharolyticus</name>
    <dbReference type="NCBI Taxonomy" id="582692"/>
    <lineage>
        <taxon>Bacteria</taxon>
        <taxon>Bacillati</taxon>
        <taxon>Bacillota</taxon>
        <taxon>Bacilli</taxon>
        <taxon>Bacillales</taxon>
        <taxon>Paenibacillaceae</taxon>
        <taxon>Paenibacillus</taxon>
    </lineage>
</organism>
<dbReference type="Pfam" id="PF08279">
    <property type="entry name" value="HTH_11"/>
    <property type="match status" value="1"/>
</dbReference>
<gene>
    <name evidence="3" type="ORF">SAMN05720606_102370</name>
</gene>
<feature type="domain" description="WYL" evidence="2">
    <location>
        <begin position="155"/>
        <end position="214"/>
    </location>
</feature>
<dbReference type="PROSITE" id="PS52050">
    <property type="entry name" value="WYL"/>
    <property type="match status" value="1"/>
</dbReference>
<dbReference type="InterPro" id="IPR026881">
    <property type="entry name" value="WYL_dom"/>
</dbReference>
<evidence type="ECO:0000259" key="2">
    <source>
        <dbReference type="Pfam" id="PF13280"/>
    </source>
</evidence>
<dbReference type="Pfam" id="PF13280">
    <property type="entry name" value="WYL"/>
    <property type="match status" value="1"/>
</dbReference>
<reference evidence="4" key="1">
    <citation type="submission" date="2016-10" db="EMBL/GenBank/DDBJ databases">
        <authorList>
            <person name="Varghese N."/>
            <person name="Submissions S."/>
        </authorList>
    </citation>
    <scope>NUCLEOTIDE SEQUENCE [LARGE SCALE GENOMIC DNA]</scope>
    <source>
        <strain evidence="4">BL9</strain>
    </source>
</reference>
<dbReference type="Gene3D" id="1.10.10.10">
    <property type="entry name" value="Winged helix-like DNA-binding domain superfamily/Winged helix DNA-binding domain"/>
    <property type="match status" value="1"/>
</dbReference>
<accession>A0A1G5D7Y9</accession>
<evidence type="ECO:0000313" key="3">
    <source>
        <dbReference type="EMBL" id="SCY10628.1"/>
    </source>
</evidence>
<dbReference type="PANTHER" id="PTHR34580">
    <property type="match status" value="1"/>
</dbReference>
<dbReference type="InterPro" id="IPR036388">
    <property type="entry name" value="WH-like_DNA-bd_sf"/>
</dbReference>
<dbReference type="InterPro" id="IPR051534">
    <property type="entry name" value="CBASS_pafABC_assoc_protein"/>
</dbReference>
<sequence>MNYKSNKGFRLLNIYERLNKGEMIDKANLATDFGVTQKTIQRDIDDLRAYLAEMHYSESDVSIRYDRRKHVYYLVRFEREWLANSEVMALCKILLESRAFAREELDALIGKLLKQVVPNDRKQIQQVISNEQHHYVPLKHNKPLIKTIWKLSLLISKRKIIKFNYTRQDGSSKTRFVKPLAIMFSEYYFYLIAYMEDGNNEFPKTFRVDRISGLAETKRHFNLPYRDKFNEGEFRKRVQFMYSGELMKIVFNFSGPSLEAVLDRLPTAEIISENNGIYTIQAEVYGTGIDMWLRSQGQYIQVLEERKGDGNGR</sequence>
<dbReference type="EMBL" id="FMVM01000002">
    <property type="protein sequence ID" value="SCY10628.1"/>
    <property type="molecule type" value="Genomic_DNA"/>
</dbReference>
<feature type="domain" description="Helix-turn-helix type 11" evidence="1">
    <location>
        <begin position="10"/>
        <end position="52"/>
    </location>
</feature>
<evidence type="ECO:0000259" key="1">
    <source>
        <dbReference type="Pfam" id="PF08279"/>
    </source>
</evidence>
<proteinExistence type="predicted"/>
<keyword evidence="4" id="KW-1185">Reference proteome</keyword>
<dbReference type="PANTHER" id="PTHR34580:SF1">
    <property type="entry name" value="PROTEIN PAFC"/>
    <property type="match status" value="1"/>
</dbReference>